<evidence type="ECO:0000313" key="1">
    <source>
        <dbReference type="Proteomes" id="UP000790787"/>
    </source>
</evidence>
<dbReference type="RefSeq" id="XP_075097952.1">
    <property type="nucleotide sequence ID" value="XM_075241851.1"/>
</dbReference>
<dbReference type="Proteomes" id="UP000790787">
    <property type="component" value="Chromosome 21"/>
</dbReference>
<proteinExistence type="predicted"/>
<evidence type="ECO:0000313" key="2">
    <source>
        <dbReference type="RefSeq" id="XP_075097952.1"/>
    </source>
</evidence>
<name>A0AC58TL42_TOBAC</name>
<sequence length="259" mass="30809">MEHKSVKTQQAFHRVINMQKEHGFFIVALMETFQKKRLLQKYRRRLGMENAISNVNGKIWLFLDTSVEWDLLVDTEQQLTIKVYYQDICNHIMMTFVYAKCSSLERLELWDNLYYLASDMDLPWVVGGNFNVILNEEEKRGGLPVHPPEYEDFAFFVNSFGLFDLGYTGSPITWWNERANAECIFNWVDMIFVNQPFQTLFPSIEVEHLIRTGSDHAPLLMNYGKNAAQFLKPFRFLNFWELYETFKDVVRQNWFADFM</sequence>
<keyword evidence="1" id="KW-1185">Reference proteome</keyword>
<reference evidence="1" key="1">
    <citation type="journal article" date="2014" name="Nat. Commun.">
        <title>The tobacco genome sequence and its comparison with those of tomato and potato.</title>
        <authorList>
            <person name="Sierro N."/>
            <person name="Battey J.N."/>
            <person name="Ouadi S."/>
            <person name="Bakaher N."/>
            <person name="Bovet L."/>
            <person name="Willig A."/>
            <person name="Goepfert S."/>
            <person name="Peitsch M.C."/>
            <person name="Ivanov N.V."/>
        </authorList>
    </citation>
    <scope>NUCLEOTIDE SEQUENCE [LARGE SCALE GENOMIC DNA]</scope>
</reference>
<gene>
    <name evidence="2" type="primary">LOC142175266</name>
</gene>
<reference evidence="2" key="2">
    <citation type="submission" date="2025-08" db="UniProtKB">
        <authorList>
            <consortium name="RefSeq"/>
        </authorList>
    </citation>
    <scope>IDENTIFICATION</scope>
    <source>
        <tissue evidence="2">Leaf</tissue>
    </source>
</reference>
<accession>A0AC58TL42</accession>
<protein>
    <submittedName>
        <fullName evidence="2">Uncharacterized protein LOC142175266</fullName>
    </submittedName>
</protein>
<organism evidence="1 2">
    <name type="scientific">Nicotiana tabacum</name>
    <name type="common">Common tobacco</name>
    <dbReference type="NCBI Taxonomy" id="4097"/>
    <lineage>
        <taxon>Eukaryota</taxon>
        <taxon>Viridiplantae</taxon>
        <taxon>Streptophyta</taxon>
        <taxon>Embryophyta</taxon>
        <taxon>Tracheophyta</taxon>
        <taxon>Spermatophyta</taxon>
        <taxon>Magnoliopsida</taxon>
        <taxon>eudicotyledons</taxon>
        <taxon>Gunneridae</taxon>
        <taxon>Pentapetalae</taxon>
        <taxon>asterids</taxon>
        <taxon>lamiids</taxon>
        <taxon>Solanales</taxon>
        <taxon>Solanaceae</taxon>
        <taxon>Nicotianoideae</taxon>
        <taxon>Nicotianeae</taxon>
        <taxon>Nicotiana</taxon>
    </lineage>
</organism>